<dbReference type="PANTHER" id="PTHR43022:SF1">
    <property type="entry name" value="PROTEIN SMF"/>
    <property type="match status" value="1"/>
</dbReference>
<accession>U4TXP5</accession>
<evidence type="ECO:0000256" key="1">
    <source>
        <dbReference type="ARBA" id="ARBA00006525"/>
    </source>
</evidence>
<keyword evidence="4" id="KW-1185">Reference proteome</keyword>
<dbReference type="Gene3D" id="3.40.50.450">
    <property type="match status" value="1"/>
</dbReference>
<dbReference type="Pfam" id="PF02481">
    <property type="entry name" value="DNA_processg_A"/>
    <property type="match status" value="1"/>
</dbReference>
<dbReference type="AlphaFoldDB" id="U4TXP5"/>
<dbReference type="EMBL" id="KI271582">
    <property type="protein sequence ID" value="ERL66588.1"/>
    <property type="molecule type" value="Genomic_DNA"/>
</dbReference>
<organism evidence="3 4">
    <name type="scientific">Schleiferilactobacillus shenzhenensis LY-73</name>
    <dbReference type="NCBI Taxonomy" id="1231336"/>
    <lineage>
        <taxon>Bacteria</taxon>
        <taxon>Bacillati</taxon>
        <taxon>Bacillota</taxon>
        <taxon>Bacilli</taxon>
        <taxon>Lactobacillales</taxon>
        <taxon>Lactobacillaceae</taxon>
        <taxon>Schleiferilactobacillus</taxon>
    </lineage>
</organism>
<comment type="similarity">
    <text evidence="1">Belongs to the DprA/Smf family.</text>
</comment>
<dbReference type="InterPro" id="IPR057666">
    <property type="entry name" value="DrpA_SLOG"/>
</dbReference>
<proteinExistence type="inferred from homology"/>
<feature type="domain" description="Smf/DprA SLOG" evidence="2">
    <location>
        <begin position="64"/>
        <end position="270"/>
    </location>
</feature>
<dbReference type="Proteomes" id="UP000030647">
    <property type="component" value="Unassembled WGS sequence"/>
</dbReference>
<name>U4TXP5_9LACO</name>
<protein>
    <submittedName>
        <fullName evidence="3">Smf</fullName>
    </submittedName>
</protein>
<evidence type="ECO:0000313" key="4">
    <source>
        <dbReference type="Proteomes" id="UP000030647"/>
    </source>
</evidence>
<dbReference type="eggNOG" id="COG0758">
    <property type="taxonomic scope" value="Bacteria"/>
</dbReference>
<dbReference type="SUPFAM" id="SSF102405">
    <property type="entry name" value="MCP/YpsA-like"/>
    <property type="match status" value="1"/>
</dbReference>
<dbReference type="GO" id="GO:0009294">
    <property type="term" value="P:DNA-mediated transformation"/>
    <property type="evidence" value="ECO:0007669"/>
    <property type="project" value="InterPro"/>
</dbReference>
<dbReference type="NCBIfam" id="TIGR00732">
    <property type="entry name" value="dprA"/>
    <property type="match status" value="1"/>
</dbReference>
<dbReference type="InterPro" id="IPR003488">
    <property type="entry name" value="DprA"/>
</dbReference>
<sequence length="277" mass="29243">MTGAFTNYQLLVLAHHAAEFPDWAPWLAAGKKTVRPEKLARQRALLRQIIHEPWTPATPALPPLLTVLDADYPERLLAIYDPPAVLAYTGYLDLLRGPAVGVVGTRTCSDYGRAATAAIVPEVAAAGAAIISGLARGVDGLAHRLAIGAGGHTIAVIGTGLDLCYPREHTALQQEIMHRDLLLSPFPPGTAAKPYHFPQRNRVIAGLCHTLLVIEARERSGSLITAALAADDNRIVAAVPGRICDPQSAGCNALIADGAVPVHGAGDVLLTLPPELY</sequence>
<reference evidence="4" key="1">
    <citation type="journal article" date="2013" name="Genome Announc.">
        <title>Whole-Genome Sequencing of Lactobacillus shenzhenensis Strain LY-73T.</title>
        <authorList>
            <person name="Lin Z."/>
            <person name="Liu Z."/>
            <person name="Yang R."/>
            <person name="Zou Y."/>
            <person name="Wan D."/>
            <person name="Chen J."/>
            <person name="Guo M."/>
            <person name="Zhao J."/>
            <person name="Fang C."/>
            <person name="Yang R."/>
            <person name="Liu F."/>
        </authorList>
    </citation>
    <scope>NUCLEOTIDE SEQUENCE [LARGE SCALE GENOMIC DNA]</scope>
    <source>
        <strain evidence="4">LY-73</strain>
    </source>
</reference>
<gene>
    <name evidence="3" type="ORF">L248_0267</name>
</gene>
<evidence type="ECO:0000259" key="2">
    <source>
        <dbReference type="Pfam" id="PF02481"/>
    </source>
</evidence>
<evidence type="ECO:0000313" key="3">
    <source>
        <dbReference type="EMBL" id="ERL66588.1"/>
    </source>
</evidence>
<dbReference type="HOGENOM" id="CLU_029601_3_4_9"/>
<dbReference type="STRING" id="1231336.L248_0267"/>
<dbReference type="PANTHER" id="PTHR43022">
    <property type="entry name" value="PROTEIN SMF"/>
    <property type="match status" value="1"/>
</dbReference>